<dbReference type="GO" id="GO:0005737">
    <property type="term" value="C:cytoplasm"/>
    <property type="evidence" value="ECO:0007669"/>
    <property type="project" value="TreeGrafter"/>
</dbReference>
<dbReference type="Gene3D" id="3.30.930.10">
    <property type="entry name" value="Bira Bifunctional Protein, Domain 2"/>
    <property type="match status" value="1"/>
</dbReference>
<keyword evidence="2" id="KW-0547">Nucleotide-binding</keyword>
<dbReference type="InterPro" id="IPR004143">
    <property type="entry name" value="BPL_LPL_catalytic"/>
</dbReference>
<evidence type="ECO:0000256" key="2">
    <source>
        <dbReference type="ARBA" id="ARBA00022741"/>
    </source>
</evidence>
<dbReference type="NCBIfam" id="TIGR00121">
    <property type="entry name" value="birA_ligase"/>
    <property type="match status" value="1"/>
</dbReference>
<comment type="caution">
    <text evidence="7">The sequence shown here is derived from an EMBL/GenBank/DDBJ whole genome shotgun (WGS) entry which is preliminary data.</text>
</comment>
<evidence type="ECO:0000259" key="6">
    <source>
        <dbReference type="PROSITE" id="PS51733"/>
    </source>
</evidence>
<dbReference type="STRING" id="1620.IV67_GL001727"/>
<accession>A0A0R2JJB2</accession>
<dbReference type="PATRIC" id="fig|1620.3.peg.1763"/>
<evidence type="ECO:0000256" key="1">
    <source>
        <dbReference type="ARBA" id="ARBA00022598"/>
    </source>
</evidence>
<protein>
    <recommendedName>
        <fullName evidence="5">biotin--[biotin carboxyl-carrier protein] ligase</fullName>
        <ecNumber evidence="5">6.3.4.15</ecNumber>
    </recommendedName>
</protein>
<feature type="domain" description="BPL/LPL catalytic" evidence="6">
    <location>
        <begin position="1"/>
        <end position="179"/>
    </location>
</feature>
<dbReference type="InterPro" id="IPR003142">
    <property type="entry name" value="BPL_C"/>
</dbReference>
<dbReference type="PANTHER" id="PTHR12835:SF5">
    <property type="entry name" value="BIOTIN--PROTEIN LIGASE"/>
    <property type="match status" value="1"/>
</dbReference>
<organism evidence="7 8">
    <name type="scientific">Weissella minor</name>
    <dbReference type="NCBI Taxonomy" id="1620"/>
    <lineage>
        <taxon>Bacteria</taxon>
        <taxon>Bacillati</taxon>
        <taxon>Bacillota</taxon>
        <taxon>Bacilli</taxon>
        <taxon>Lactobacillales</taxon>
        <taxon>Lactobacillaceae</taxon>
        <taxon>Weissella</taxon>
    </lineage>
</organism>
<dbReference type="Proteomes" id="UP000051673">
    <property type="component" value="Unassembled WGS sequence"/>
</dbReference>
<keyword evidence="8" id="KW-1185">Reference proteome</keyword>
<dbReference type="GO" id="GO:0005524">
    <property type="term" value="F:ATP binding"/>
    <property type="evidence" value="ECO:0007669"/>
    <property type="project" value="UniProtKB-KW"/>
</dbReference>
<gene>
    <name evidence="7" type="ORF">IV67_GL001727</name>
</gene>
<dbReference type="Gene3D" id="2.30.30.100">
    <property type="match status" value="1"/>
</dbReference>
<dbReference type="EC" id="6.3.4.15" evidence="5"/>
<name>A0A0R2JJB2_9LACO</name>
<keyword evidence="4" id="KW-0092">Biotin</keyword>
<dbReference type="InterPro" id="IPR045864">
    <property type="entry name" value="aa-tRNA-synth_II/BPL/LPL"/>
</dbReference>
<dbReference type="GO" id="GO:0016740">
    <property type="term" value="F:transferase activity"/>
    <property type="evidence" value="ECO:0007669"/>
    <property type="project" value="UniProtKB-ARBA"/>
</dbReference>
<evidence type="ECO:0000313" key="8">
    <source>
        <dbReference type="Proteomes" id="UP000051673"/>
    </source>
</evidence>
<evidence type="ECO:0000256" key="5">
    <source>
        <dbReference type="ARBA" id="ARBA00024227"/>
    </source>
</evidence>
<dbReference type="EMBL" id="JQCD01000021">
    <property type="protein sequence ID" value="KRN77369.1"/>
    <property type="molecule type" value="Genomic_DNA"/>
</dbReference>
<proteinExistence type="predicted"/>
<dbReference type="Pfam" id="PF03099">
    <property type="entry name" value="BPL_LplA_LipB"/>
    <property type="match status" value="1"/>
</dbReference>
<dbReference type="GO" id="GO:0004077">
    <property type="term" value="F:biotin--[biotin carboxyl-carrier protein] ligase activity"/>
    <property type="evidence" value="ECO:0007669"/>
    <property type="project" value="UniProtKB-EC"/>
</dbReference>
<dbReference type="Pfam" id="PF02237">
    <property type="entry name" value="BPL_C"/>
    <property type="match status" value="1"/>
</dbReference>
<evidence type="ECO:0000256" key="3">
    <source>
        <dbReference type="ARBA" id="ARBA00022840"/>
    </source>
</evidence>
<dbReference type="InterPro" id="IPR008988">
    <property type="entry name" value="Transcriptional_repressor_C"/>
</dbReference>
<dbReference type="SUPFAM" id="SSF50037">
    <property type="entry name" value="C-terminal domain of transcriptional repressors"/>
    <property type="match status" value="1"/>
</dbReference>
<sequence>MYAFDEIDSTSLFAKRLLNETNQPMSKIPALILANRQTNGYGRRDRQFYSPADVGVYMTMLVPMTENQLHEPGTMTLNLAVAVQQVVQKQLGVNLAIKWVNDLYQGQRKVTGILVEMLQMPTQQMQGIAAIGIGMNLNPTVFPNELQAKAGAITSAHVDREGLVAGLFEACLQNLTLPFSAVRDYYLDHSLVLNQTVELVRGKQTIQGRVVDIDTEGRLILISQQQRYQFSAGEITKVNLT</sequence>
<dbReference type="SUPFAM" id="SSF55681">
    <property type="entry name" value="Class II aaRS and biotin synthetases"/>
    <property type="match status" value="1"/>
</dbReference>
<reference evidence="7 8" key="1">
    <citation type="journal article" date="2015" name="Genome Announc.">
        <title>Expanding the biotechnology potential of lactobacilli through comparative genomics of 213 strains and associated genera.</title>
        <authorList>
            <person name="Sun Z."/>
            <person name="Harris H.M."/>
            <person name="McCann A."/>
            <person name="Guo C."/>
            <person name="Argimon S."/>
            <person name="Zhang W."/>
            <person name="Yang X."/>
            <person name="Jeffery I.B."/>
            <person name="Cooney J.C."/>
            <person name="Kagawa T.F."/>
            <person name="Liu W."/>
            <person name="Song Y."/>
            <person name="Salvetti E."/>
            <person name="Wrobel A."/>
            <person name="Rasinkangas P."/>
            <person name="Parkhill J."/>
            <person name="Rea M.C."/>
            <person name="O'Sullivan O."/>
            <person name="Ritari J."/>
            <person name="Douillard F.P."/>
            <person name="Paul Ross R."/>
            <person name="Yang R."/>
            <person name="Briner A.E."/>
            <person name="Felis G.E."/>
            <person name="de Vos W.M."/>
            <person name="Barrangou R."/>
            <person name="Klaenhammer T.R."/>
            <person name="Caufield P.W."/>
            <person name="Cui Y."/>
            <person name="Zhang H."/>
            <person name="O'Toole P.W."/>
        </authorList>
    </citation>
    <scope>NUCLEOTIDE SEQUENCE [LARGE SCALE GENOMIC DNA]</scope>
    <source>
        <strain evidence="7 8">DSM 20014</strain>
    </source>
</reference>
<dbReference type="AlphaFoldDB" id="A0A0R2JJB2"/>
<dbReference type="PANTHER" id="PTHR12835">
    <property type="entry name" value="BIOTIN PROTEIN LIGASE"/>
    <property type="match status" value="1"/>
</dbReference>
<keyword evidence="3" id="KW-0067">ATP-binding</keyword>
<dbReference type="PROSITE" id="PS51733">
    <property type="entry name" value="BPL_LPL_CATALYTIC"/>
    <property type="match status" value="1"/>
</dbReference>
<keyword evidence="1 7" id="KW-0436">Ligase</keyword>
<dbReference type="InterPro" id="IPR004408">
    <property type="entry name" value="Biotin_CoA_COase_ligase"/>
</dbReference>
<evidence type="ECO:0000256" key="4">
    <source>
        <dbReference type="ARBA" id="ARBA00023267"/>
    </source>
</evidence>
<evidence type="ECO:0000313" key="7">
    <source>
        <dbReference type="EMBL" id="KRN77369.1"/>
    </source>
</evidence>
<dbReference type="CDD" id="cd16442">
    <property type="entry name" value="BPL"/>
    <property type="match status" value="1"/>
</dbReference>
<dbReference type="GO" id="GO:0009249">
    <property type="term" value="P:protein lipoylation"/>
    <property type="evidence" value="ECO:0007669"/>
    <property type="project" value="UniProtKB-ARBA"/>
</dbReference>